<evidence type="ECO:0000313" key="2">
    <source>
        <dbReference type="Proteomes" id="UP000778970"/>
    </source>
</evidence>
<keyword evidence="2" id="KW-1185">Reference proteome</keyword>
<proteinExistence type="predicted"/>
<dbReference type="Proteomes" id="UP000778970">
    <property type="component" value="Unassembled WGS sequence"/>
</dbReference>
<reference evidence="1" key="1">
    <citation type="submission" date="2017-08" db="EMBL/GenBank/DDBJ databases">
        <authorList>
            <person name="Imhoff J.F."/>
            <person name="Rahn T."/>
            <person name="Kuenzel S."/>
            <person name="Neulinger S.C."/>
        </authorList>
    </citation>
    <scope>NUCLEOTIDE SEQUENCE</scope>
    <source>
        <strain evidence="1">DSM 9154</strain>
    </source>
</reference>
<name>A0A934QGZ2_9PROT</name>
<evidence type="ECO:0000313" key="1">
    <source>
        <dbReference type="EMBL" id="MBK1696848.1"/>
    </source>
</evidence>
<accession>A0A934QGZ2</accession>
<protein>
    <submittedName>
        <fullName evidence="1">Uncharacterized protein</fullName>
    </submittedName>
</protein>
<organism evidence="1 2">
    <name type="scientific">Rhodovibrio salinarum</name>
    <dbReference type="NCBI Taxonomy" id="1087"/>
    <lineage>
        <taxon>Bacteria</taxon>
        <taxon>Pseudomonadati</taxon>
        <taxon>Pseudomonadota</taxon>
        <taxon>Alphaproteobacteria</taxon>
        <taxon>Rhodospirillales</taxon>
        <taxon>Rhodovibrionaceae</taxon>
        <taxon>Rhodovibrio</taxon>
    </lineage>
</organism>
<dbReference type="EMBL" id="NRRE01000020">
    <property type="protein sequence ID" value="MBK1696848.1"/>
    <property type="molecule type" value="Genomic_DNA"/>
</dbReference>
<reference evidence="1" key="2">
    <citation type="journal article" date="2020" name="Microorganisms">
        <title>Osmotic Adaptation and Compatible Solute Biosynthesis of Phototrophic Bacteria as Revealed from Genome Analyses.</title>
        <authorList>
            <person name="Imhoff J.F."/>
            <person name="Rahn T."/>
            <person name="Kunzel S."/>
            <person name="Keller A."/>
            <person name="Neulinger S.C."/>
        </authorList>
    </citation>
    <scope>NUCLEOTIDE SEQUENCE</scope>
    <source>
        <strain evidence="1">DSM 9154</strain>
    </source>
</reference>
<gene>
    <name evidence="1" type="ORF">CKO21_06270</name>
</gene>
<comment type="caution">
    <text evidence="1">The sequence shown here is derived from an EMBL/GenBank/DDBJ whole genome shotgun (WGS) entry which is preliminary data.</text>
</comment>
<sequence>MWPFNLFKPKSASRPRNAGGRADAAAPGTVARARIDSRVYPVVQLDHTTVTIDGFTGDMVPRQRFHFAFCLEVDGEEVEVPTSGTVLQVAGGRVVAKYLAPQPYYQRIMRRALAQRAA</sequence>
<dbReference type="RefSeq" id="WP_027287306.1">
    <property type="nucleotide sequence ID" value="NZ_NRRE01000020.1"/>
</dbReference>
<dbReference type="AlphaFoldDB" id="A0A934QGZ2"/>